<gene>
    <name evidence="1" type="ORF">BKM07_17960</name>
</gene>
<evidence type="ECO:0000313" key="1">
    <source>
        <dbReference type="EMBL" id="POD67258.1"/>
    </source>
</evidence>
<protein>
    <submittedName>
        <fullName evidence="1">Uncharacterized protein</fullName>
    </submittedName>
</protein>
<accession>A0ABD6V8C3</accession>
<comment type="caution">
    <text evidence="1">The sequence shown here is derived from an EMBL/GenBank/DDBJ whole genome shotgun (WGS) entry which is preliminary data.</text>
</comment>
<proteinExistence type="predicted"/>
<name>A0ABD6V8C3_9PSED</name>
<sequence>MCRNDPCWCLSGKKYKKCHLDRDKQLPIDRAELERHGKQREKKCSAFELQDGLCSGSIIQAHTISKSGSLKTISESGHVMGTKPSLAQLIKNNGKLTLSKVGINQASTFTGFCSYHDKELFSPLEDAPITLSDEQLFLLAYRSLSRELYAKQETTKTAELLRQSDRGQKIVDQVSIQNTANAYGFGVDLALKELNNIKAQMDGMLANKKFSSMNHCVIELASSPKVLVSSSTQPEFDFNGKRLQNFGSPHQVMSHIIFNCISYDERGCFLFSWLNDSDDICSKFIDSLINIGDQDISNALVRLCYSFAENTWASPVWWESLNPNQKNIISERLQHGTPTSPHQSNCLATDGVDFDAYSITKISLRKSSTQVNQSTMC</sequence>
<dbReference type="Proteomes" id="UP000236998">
    <property type="component" value="Unassembled WGS sequence"/>
</dbReference>
<reference evidence="1 2" key="1">
    <citation type="submission" date="2016-10" db="EMBL/GenBank/DDBJ databases">
        <title>Comparative genomics of Pseudomonas syringae.</title>
        <authorList>
            <person name="Hulin M.T."/>
        </authorList>
    </citation>
    <scope>NUCLEOTIDE SEQUENCE [LARGE SCALE GENOMIC DNA]</scope>
    <source>
        <strain evidence="1 2">9643</strain>
    </source>
</reference>
<evidence type="ECO:0000313" key="2">
    <source>
        <dbReference type="Proteomes" id="UP000236998"/>
    </source>
</evidence>
<dbReference type="AlphaFoldDB" id="A0ABD6V8C3"/>
<dbReference type="Pfam" id="PF02810">
    <property type="entry name" value="SEC-C"/>
    <property type="match status" value="1"/>
</dbReference>
<dbReference type="Gene3D" id="3.10.450.50">
    <property type="match status" value="1"/>
</dbReference>
<dbReference type="EMBL" id="MLET01000013">
    <property type="protein sequence ID" value="POD67258.1"/>
    <property type="molecule type" value="Genomic_DNA"/>
</dbReference>
<organism evidence="1 2">
    <name type="scientific">Pseudomonas syringae group genomosp. 3</name>
    <dbReference type="NCBI Taxonomy" id="251701"/>
    <lineage>
        <taxon>Bacteria</taxon>
        <taxon>Pseudomonadati</taxon>
        <taxon>Pseudomonadota</taxon>
        <taxon>Gammaproteobacteria</taxon>
        <taxon>Pseudomonadales</taxon>
        <taxon>Pseudomonadaceae</taxon>
        <taxon>Pseudomonas</taxon>
    </lineage>
</organism>
<dbReference type="InterPro" id="IPR004027">
    <property type="entry name" value="SEC_C_motif"/>
</dbReference>
<dbReference type="SUPFAM" id="SSF103642">
    <property type="entry name" value="Sec-C motif"/>
    <property type="match status" value="1"/>
</dbReference>